<proteinExistence type="predicted"/>
<protein>
    <recommendedName>
        <fullName evidence="3">Morphogenetic protein</fullName>
    </recommendedName>
</protein>
<dbReference type="Proteomes" id="UP000828188">
    <property type="component" value="Segment"/>
</dbReference>
<evidence type="ECO:0000313" key="1">
    <source>
        <dbReference type="EMBL" id="UEW68593.1"/>
    </source>
</evidence>
<dbReference type="EMBL" id="OK665842">
    <property type="protein sequence ID" value="UEW68593.1"/>
    <property type="molecule type" value="Genomic_DNA"/>
</dbReference>
<evidence type="ECO:0008006" key="3">
    <source>
        <dbReference type="Google" id="ProtNLM"/>
    </source>
</evidence>
<dbReference type="GeneID" id="77944338"/>
<name>A0AAE8YG97_9CAUD</name>
<dbReference type="RefSeq" id="YP_010668195.1">
    <property type="nucleotide sequence ID" value="NC_070955.1"/>
</dbReference>
<dbReference type="KEGG" id="vg:77944338"/>
<evidence type="ECO:0000313" key="2">
    <source>
        <dbReference type="Proteomes" id="UP000828188"/>
    </source>
</evidence>
<organism evidence="1 2">
    <name type="scientific">Burkholderia phage BgManors32</name>
    <dbReference type="NCBI Taxonomy" id="2894335"/>
    <lineage>
        <taxon>Viruses</taxon>
        <taxon>Duplodnaviria</taxon>
        <taxon>Heunggongvirae</taxon>
        <taxon>Uroviricota</taxon>
        <taxon>Caudoviricetes</taxon>
        <taxon>Bigmanorsvirus</taxon>
        <taxon>Bigmanorsvirus bgmanors32</taxon>
    </lineage>
</organism>
<accession>A0AAE8YG97</accession>
<sequence>MKERPILFSAPMVRAILDGRKTQTRRVVKHQPPEDVAPITVARYHPTIIDRHGDEAPGDEVFGAYSEDGVWGCKCPYGEPGDRLWVRETWRGVVEINPPGKTTELGVARYVPDQEYCRRVEYQATHERDGEPWRPSIHMPRWASRITLEITGVRVERLQDISEQDAIAEGIERTSDGFSVDGGRHFHAARARDSFASLWDSLNEERGLGWEANPWVWVIEFQPFTDAGGGC</sequence>
<keyword evidence="2" id="KW-1185">Reference proteome</keyword>
<reference evidence="1" key="1">
    <citation type="submission" date="2021-10" db="EMBL/GenBank/DDBJ databases">
        <authorList>
            <person name="Gelman D."/>
            <person name="Alkalay-Oren S."/>
            <person name="Coppenhagen-Glazer S."/>
            <person name="Hazan R."/>
        </authorList>
    </citation>
    <scope>NUCLEOTIDE SEQUENCE</scope>
</reference>